<organism evidence="2 3">
    <name type="scientific">Conyzicola nivalis</name>
    <dbReference type="NCBI Taxonomy" id="1477021"/>
    <lineage>
        <taxon>Bacteria</taxon>
        <taxon>Bacillati</taxon>
        <taxon>Actinomycetota</taxon>
        <taxon>Actinomycetes</taxon>
        <taxon>Micrococcales</taxon>
        <taxon>Microbacteriaceae</taxon>
        <taxon>Conyzicola</taxon>
    </lineage>
</organism>
<gene>
    <name evidence="2" type="ORF">GCM10010979_32880</name>
</gene>
<dbReference type="AlphaFoldDB" id="A0A916WNW4"/>
<dbReference type="RefSeq" id="WP_229733483.1">
    <property type="nucleotide sequence ID" value="NZ_BMGB01000002.1"/>
</dbReference>
<protein>
    <submittedName>
        <fullName evidence="2">Uncharacterized protein</fullName>
    </submittedName>
</protein>
<evidence type="ECO:0000256" key="1">
    <source>
        <dbReference type="SAM" id="Phobius"/>
    </source>
</evidence>
<dbReference type="EMBL" id="BMGB01000002">
    <property type="protein sequence ID" value="GGB15694.1"/>
    <property type="molecule type" value="Genomic_DNA"/>
</dbReference>
<dbReference type="Proteomes" id="UP000606922">
    <property type="component" value="Unassembled WGS sequence"/>
</dbReference>
<keyword evidence="1" id="KW-1133">Transmembrane helix</keyword>
<comment type="caution">
    <text evidence="2">The sequence shown here is derived from an EMBL/GenBank/DDBJ whole genome shotgun (WGS) entry which is preliminary data.</text>
</comment>
<evidence type="ECO:0000313" key="2">
    <source>
        <dbReference type="EMBL" id="GGB15694.1"/>
    </source>
</evidence>
<reference evidence="2" key="2">
    <citation type="submission" date="2020-09" db="EMBL/GenBank/DDBJ databases">
        <authorList>
            <person name="Sun Q."/>
            <person name="Zhou Y."/>
        </authorList>
    </citation>
    <scope>NUCLEOTIDE SEQUENCE</scope>
    <source>
        <strain evidence="2">CGMCC 1.12813</strain>
    </source>
</reference>
<feature type="transmembrane region" description="Helical" evidence="1">
    <location>
        <begin position="127"/>
        <end position="150"/>
    </location>
</feature>
<keyword evidence="1" id="KW-0472">Membrane</keyword>
<feature type="transmembrane region" description="Helical" evidence="1">
    <location>
        <begin position="33"/>
        <end position="53"/>
    </location>
</feature>
<feature type="transmembrane region" description="Helical" evidence="1">
    <location>
        <begin position="59"/>
        <end position="84"/>
    </location>
</feature>
<reference evidence="2" key="1">
    <citation type="journal article" date="2014" name="Int. J. Syst. Evol. Microbiol.">
        <title>Complete genome sequence of Corynebacterium casei LMG S-19264T (=DSM 44701T), isolated from a smear-ripened cheese.</title>
        <authorList>
            <consortium name="US DOE Joint Genome Institute (JGI-PGF)"/>
            <person name="Walter F."/>
            <person name="Albersmeier A."/>
            <person name="Kalinowski J."/>
            <person name="Ruckert C."/>
        </authorList>
    </citation>
    <scope>NUCLEOTIDE SEQUENCE</scope>
    <source>
        <strain evidence="2">CGMCC 1.12813</strain>
    </source>
</reference>
<accession>A0A916WNW4</accession>
<sequence length="184" mass="18702">MTEVALTYSIVGLVVLYAGVVLSWFATKPGRHWLVVPCAVPIVGAIVFALAGLPVVHPALGILAGVGFVLLGSVGGSPFVSLVLDLATRDSVTLGAHGGILVMSAAPPREILRGGAVIGYLERVSLIGSVLVGQPAAVAVIVAIKGLGRYSELENAAARERFIIGTLASLLWAGACAAAIALSW</sequence>
<keyword evidence="3" id="KW-1185">Reference proteome</keyword>
<feature type="transmembrane region" description="Helical" evidence="1">
    <location>
        <begin position="162"/>
        <end position="182"/>
    </location>
</feature>
<name>A0A916WNW4_9MICO</name>
<proteinExistence type="predicted"/>
<evidence type="ECO:0000313" key="3">
    <source>
        <dbReference type="Proteomes" id="UP000606922"/>
    </source>
</evidence>
<keyword evidence="1" id="KW-0812">Transmembrane</keyword>
<feature type="transmembrane region" description="Helical" evidence="1">
    <location>
        <begin position="6"/>
        <end position="26"/>
    </location>
</feature>